<evidence type="ECO:0000256" key="1">
    <source>
        <dbReference type="SAM" id="MobiDB-lite"/>
    </source>
</evidence>
<feature type="region of interest" description="Disordered" evidence="1">
    <location>
        <begin position="17"/>
        <end position="49"/>
    </location>
</feature>
<dbReference type="Proteomes" id="UP001281761">
    <property type="component" value="Unassembled WGS sequence"/>
</dbReference>
<feature type="compositionally biased region" description="Acidic residues" evidence="1">
    <location>
        <begin position="23"/>
        <end position="34"/>
    </location>
</feature>
<dbReference type="EMBL" id="JARBJD010000024">
    <property type="protein sequence ID" value="KAK2960194.1"/>
    <property type="molecule type" value="Genomic_DNA"/>
</dbReference>
<keyword evidence="3" id="KW-1185">Reference proteome</keyword>
<evidence type="ECO:0000313" key="3">
    <source>
        <dbReference type="Proteomes" id="UP001281761"/>
    </source>
</evidence>
<sequence>MPSSLTRDAAASWASGIARFSSDSDDDEEDEDYQEPSANVPSSKPECDTNDSTVDYLSVLATAAKDIFMYILLKKAICGGGGAPFAMPNYGSLVETTALNSSNSPRYARTKFSMG</sequence>
<organism evidence="2 3">
    <name type="scientific">Blattamonas nauphoetae</name>
    <dbReference type="NCBI Taxonomy" id="2049346"/>
    <lineage>
        <taxon>Eukaryota</taxon>
        <taxon>Metamonada</taxon>
        <taxon>Preaxostyla</taxon>
        <taxon>Oxymonadida</taxon>
        <taxon>Blattamonas</taxon>
    </lineage>
</organism>
<comment type="caution">
    <text evidence="2">The sequence shown here is derived from an EMBL/GenBank/DDBJ whole genome shotgun (WGS) entry which is preliminary data.</text>
</comment>
<accession>A0ABQ9Y933</accession>
<reference evidence="2 3" key="1">
    <citation type="journal article" date="2022" name="bioRxiv">
        <title>Genomics of Preaxostyla Flagellates Illuminates Evolutionary Transitions and the Path Towards Mitochondrial Loss.</title>
        <authorList>
            <person name="Novak L.V.F."/>
            <person name="Treitli S.C."/>
            <person name="Pyrih J."/>
            <person name="Halakuc P."/>
            <person name="Pipaliya S.V."/>
            <person name="Vacek V."/>
            <person name="Brzon O."/>
            <person name="Soukal P."/>
            <person name="Eme L."/>
            <person name="Dacks J.B."/>
            <person name="Karnkowska A."/>
            <person name="Elias M."/>
            <person name="Hampl V."/>
        </authorList>
    </citation>
    <scope>NUCLEOTIDE SEQUENCE [LARGE SCALE GENOMIC DNA]</scope>
    <source>
        <strain evidence="2">NAU3</strain>
        <tissue evidence="2">Gut</tissue>
    </source>
</reference>
<gene>
    <name evidence="2" type="ORF">BLNAU_4747</name>
</gene>
<proteinExistence type="predicted"/>
<protein>
    <submittedName>
        <fullName evidence="2">Uncharacterized protein</fullName>
    </submittedName>
</protein>
<evidence type="ECO:0000313" key="2">
    <source>
        <dbReference type="EMBL" id="KAK2960194.1"/>
    </source>
</evidence>
<name>A0ABQ9Y933_9EUKA</name>